<evidence type="ECO:0000256" key="1">
    <source>
        <dbReference type="ARBA" id="ARBA00004541"/>
    </source>
</evidence>
<keyword evidence="5" id="KW-0278">Fertilization</keyword>
<comment type="subcellular location">
    <subcellularLocation>
        <location evidence="1">Cytoplasmic vesicle</location>
    </subcellularLocation>
    <subcellularLocation>
        <location evidence="2">Secreted</location>
    </subcellularLocation>
</comment>
<organism evidence="11 12">
    <name type="scientific">Heracleum sosnowskyi</name>
    <dbReference type="NCBI Taxonomy" id="360622"/>
    <lineage>
        <taxon>Eukaryota</taxon>
        <taxon>Viridiplantae</taxon>
        <taxon>Streptophyta</taxon>
        <taxon>Embryophyta</taxon>
        <taxon>Tracheophyta</taxon>
        <taxon>Spermatophyta</taxon>
        <taxon>Magnoliopsida</taxon>
        <taxon>eudicotyledons</taxon>
        <taxon>Gunneridae</taxon>
        <taxon>Pentapetalae</taxon>
        <taxon>asterids</taxon>
        <taxon>campanulids</taxon>
        <taxon>Apiales</taxon>
        <taxon>Apiaceae</taxon>
        <taxon>Apioideae</taxon>
        <taxon>apioid superclade</taxon>
        <taxon>Tordylieae</taxon>
        <taxon>Tordyliinae</taxon>
        <taxon>Heracleum</taxon>
    </lineage>
</organism>
<evidence type="ECO:0000313" key="12">
    <source>
        <dbReference type="Proteomes" id="UP001237642"/>
    </source>
</evidence>
<keyword evidence="12" id="KW-1185">Reference proteome</keyword>
<evidence type="ECO:0000313" key="11">
    <source>
        <dbReference type="EMBL" id="KAK1403801.1"/>
    </source>
</evidence>
<dbReference type="EMBL" id="JAUIZM010000001">
    <property type="protein sequence ID" value="KAK1403801.1"/>
    <property type="molecule type" value="Genomic_DNA"/>
</dbReference>
<evidence type="ECO:0000256" key="2">
    <source>
        <dbReference type="ARBA" id="ARBA00004613"/>
    </source>
</evidence>
<reference evidence="11" key="1">
    <citation type="submission" date="2023-02" db="EMBL/GenBank/DDBJ databases">
        <title>Genome of toxic invasive species Heracleum sosnowskyi carries increased number of genes despite the absence of recent whole-genome duplications.</title>
        <authorList>
            <person name="Schelkunov M."/>
            <person name="Shtratnikova V."/>
            <person name="Makarenko M."/>
            <person name="Klepikova A."/>
            <person name="Omelchenko D."/>
            <person name="Novikova G."/>
            <person name="Obukhova E."/>
            <person name="Bogdanov V."/>
            <person name="Penin A."/>
            <person name="Logacheva M."/>
        </authorList>
    </citation>
    <scope>NUCLEOTIDE SEQUENCE</scope>
    <source>
        <strain evidence="11">Hsosn_3</strain>
        <tissue evidence="11">Leaf</tissue>
    </source>
</reference>
<dbReference type="PANTHER" id="PTHR35293:SF10">
    <property type="entry name" value="EGG CELL-SECRETED PROTEIN 1.2-RELATED"/>
    <property type="match status" value="1"/>
</dbReference>
<comment type="similarity">
    <text evidence="8">Belongs to the plant egg cell-secreted peptide family.</text>
</comment>
<dbReference type="PANTHER" id="PTHR35293">
    <property type="entry name" value="EGG CELL-SECRETED PROTEIN 1.5"/>
    <property type="match status" value="1"/>
</dbReference>
<gene>
    <name evidence="11" type="ORF">POM88_003406</name>
</gene>
<dbReference type="GO" id="GO:0031410">
    <property type="term" value="C:cytoplasmic vesicle"/>
    <property type="evidence" value="ECO:0007669"/>
    <property type="project" value="UniProtKB-SubCell"/>
</dbReference>
<dbReference type="AlphaFoldDB" id="A0AAD8ND20"/>
<evidence type="ECO:0000256" key="3">
    <source>
        <dbReference type="ARBA" id="ARBA00022525"/>
    </source>
</evidence>
<keyword evidence="4 9" id="KW-0732">Signal</keyword>
<comment type="caution">
    <text evidence="11">The sequence shown here is derived from an EMBL/GenBank/DDBJ whole genome shotgun (WGS) entry which is preliminary data.</text>
</comment>
<dbReference type="InterPro" id="IPR008502">
    <property type="entry name" value="Prolamin-like"/>
</dbReference>
<comment type="function">
    <text evidence="7">Involved in the regulation of gamete interactions during the double fertilization and to prevent multiple-pollen tube attraction; mediates the redistribution of the gamete fusogen HAP2/GCS1 to the cell surface after secretion upon sperm arrival.</text>
</comment>
<evidence type="ECO:0000256" key="4">
    <source>
        <dbReference type="ARBA" id="ARBA00022729"/>
    </source>
</evidence>
<name>A0AAD8ND20_9APIA</name>
<accession>A0AAD8ND20</accession>
<protein>
    <submittedName>
        <fullName evidence="11">Egg cell-secreted protein 1.4</fullName>
    </submittedName>
</protein>
<dbReference type="GO" id="GO:2000008">
    <property type="term" value="P:regulation of protein localization to cell surface"/>
    <property type="evidence" value="ECO:0007669"/>
    <property type="project" value="UniProtKB-ARBA"/>
</dbReference>
<feature type="signal peptide" evidence="9">
    <location>
        <begin position="1"/>
        <end position="22"/>
    </location>
</feature>
<evidence type="ECO:0000259" key="10">
    <source>
        <dbReference type="Pfam" id="PF05617"/>
    </source>
</evidence>
<dbReference type="GO" id="GO:0009567">
    <property type="term" value="P:double fertilization forming a zygote and endosperm"/>
    <property type="evidence" value="ECO:0007669"/>
    <property type="project" value="InterPro"/>
</dbReference>
<feature type="domain" description="Prolamin-like" evidence="10">
    <location>
        <begin position="56"/>
        <end position="120"/>
    </location>
</feature>
<dbReference type="InterPro" id="IPR044711">
    <property type="entry name" value="EC11-15"/>
</dbReference>
<reference evidence="11" key="2">
    <citation type="submission" date="2023-05" db="EMBL/GenBank/DDBJ databases">
        <authorList>
            <person name="Schelkunov M.I."/>
        </authorList>
    </citation>
    <scope>NUCLEOTIDE SEQUENCE</scope>
    <source>
        <strain evidence="11">Hsosn_3</strain>
        <tissue evidence="11">Leaf</tissue>
    </source>
</reference>
<keyword evidence="3" id="KW-0964">Secreted</keyword>
<sequence length="140" mass="14978">MMASKLVFIFMLTFSLMPYSNAARKLSDWNLQHSLDIKTMAQLDEAGNSTNGTLGNCWNAIAEIKSCANEISAYFKNGAIDIGLPCCQAIKIITQHCWPAMLTALGITPDQSNILVGYCDASASVIPSPSPVAATGQIYG</sequence>
<dbReference type="GO" id="GO:0005576">
    <property type="term" value="C:extracellular region"/>
    <property type="evidence" value="ECO:0007669"/>
    <property type="project" value="UniProtKB-SubCell"/>
</dbReference>
<proteinExistence type="inferred from homology"/>
<evidence type="ECO:0000256" key="6">
    <source>
        <dbReference type="ARBA" id="ARBA00023329"/>
    </source>
</evidence>
<keyword evidence="6" id="KW-0968">Cytoplasmic vesicle</keyword>
<evidence type="ECO:0000256" key="9">
    <source>
        <dbReference type="SAM" id="SignalP"/>
    </source>
</evidence>
<dbReference type="Pfam" id="PF05617">
    <property type="entry name" value="Prolamin_like"/>
    <property type="match status" value="1"/>
</dbReference>
<evidence type="ECO:0000256" key="5">
    <source>
        <dbReference type="ARBA" id="ARBA00023279"/>
    </source>
</evidence>
<dbReference type="Proteomes" id="UP001237642">
    <property type="component" value="Unassembled WGS sequence"/>
</dbReference>
<feature type="chain" id="PRO_5042282357" evidence="9">
    <location>
        <begin position="23"/>
        <end position="140"/>
    </location>
</feature>
<evidence type="ECO:0000256" key="7">
    <source>
        <dbReference type="ARBA" id="ARBA00034457"/>
    </source>
</evidence>
<dbReference type="GO" id="GO:0080155">
    <property type="term" value="P:regulation of double fertilization forming a zygote and endosperm"/>
    <property type="evidence" value="ECO:0007669"/>
    <property type="project" value="UniProtKB-ARBA"/>
</dbReference>
<evidence type="ECO:0000256" key="8">
    <source>
        <dbReference type="ARBA" id="ARBA00034484"/>
    </source>
</evidence>